<keyword evidence="5" id="KW-1185">Reference proteome</keyword>
<protein>
    <submittedName>
        <fullName evidence="4">Type II toxin-antitoxin system RatA family toxin</fullName>
    </submittedName>
</protein>
<dbReference type="InterPro" id="IPR005031">
    <property type="entry name" value="COQ10_START"/>
</dbReference>
<dbReference type="PANTHER" id="PTHR12901">
    <property type="entry name" value="SPERM PROTEIN HOMOLOG"/>
    <property type="match status" value="1"/>
</dbReference>
<evidence type="ECO:0000259" key="3">
    <source>
        <dbReference type="Pfam" id="PF03364"/>
    </source>
</evidence>
<evidence type="ECO:0000256" key="2">
    <source>
        <dbReference type="ARBA" id="ARBA00022649"/>
    </source>
</evidence>
<accession>A0ABZ2GWZ1</accession>
<evidence type="ECO:0000256" key="1">
    <source>
        <dbReference type="ARBA" id="ARBA00008918"/>
    </source>
</evidence>
<gene>
    <name evidence="4" type="ORF">RQL38_02175</name>
</gene>
<dbReference type="EMBL" id="CP135136">
    <property type="protein sequence ID" value="WWR11944.1"/>
    <property type="molecule type" value="Genomic_DNA"/>
</dbReference>
<proteinExistence type="inferred from homology"/>
<organism evidence="4 5">
    <name type="scientific">Candidatus Legionella polyplacis</name>
    <dbReference type="NCBI Taxonomy" id="2005262"/>
    <lineage>
        <taxon>Bacteria</taxon>
        <taxon>Pseudomonadati</taxon>
        <taxon>Pseudomonadota</taxon>
        <taxon>Gammaproteobacteria</taxon>
        <taxon>Legionellales</taxon>
        <taxon>Legionellaceae</taxon>
        <taxon>Legionella</taxon>
    </lineage>
</organism>
<evidence type="ECO:0000313" key="4">
    <source>
        <dbReference type="EMBL" id="WWR11944.1"/>
    </source>
</evidence>
<keyword evidence="2" id="KW-1277">Toxin-antitoxin system</keyword>
<dbReference type="RefSeq" id="WP_338521432.1">
    <property type="nucleotide sequence ID" value="NZ_CP135136.1"/>
</dbReference>
<dbReference type="Proteomes" id="UP001360424">
    <property type="component" value="Chromosome"/>
</dbReference>
<dbReference type="CDD" id="cd07813">
    <property type="entry name" value="COQ10p_like"/>
    <property type="match status" value="1"/>
</dbReference>
<dbReference type="InterPro" id="IPR023393">
    <property type="entry name" value="START-like_dom_sf"/>
</dbReference>
<dbReference type="InterPro" id="IPR044996">
    <property type="entry name" value="COQ10-like"/>
</dbReference>
<comment type="similarity">
    <text evidence="1">Belongs to the ribosome association toxin RatA family.</text>
</comment>
<reference evidence="4" key="1">
    <citation type="submission" date="2023-09" db="EMBL/GenBank/DDBJ databases">
        <title>Genomes of two closely related lineages of the louse Polyplax serrata with different host specificities.</title>
        <authorList>
            <person name="Martinu J."/>
            <person name="Tarabai H."/>
            <person name="Stefka J."/>
            <person name="Hypsa V."/>
        </authorList>
    </citation>
    <scope>NUCLEOTIDE SEQUENCE [LARGE SCALE GENOMIC DNA]</scope>
    <source>
        <strain evidence="4">HR10_N</strain>
    </source>
</reference>
<evidence type="ECO:0000313" key="5">
    <source>
        <dbReference type="Proteomes" id="UP001360424"/>
    </source>
</evidence>
<dbReference type="Pfam" id="PF03364">
    <property type="entry name" value="Polyketide_cyc"/>
    <property type="match status" value="1"/>
</dbReference>
<name>A0ABZ2GWZ1_9GAMM</name>
<sequence>MFYIKKTCVVPFSCEQMFMLVNDVEKYDEFLPYCSESLVHYQNNNELKATLVISVLGQQRSFTTYNYLFLNKMIIINLISGPFNYLRGFWYFDRKKNVNCKISFSLSCKIIERKIKYFPIQFILYKFSNRIVDAFYKRAKDLYVKY</sequence>
<dbReference type="PANTHER" id="PTHR12901:SF10">
    <property type="entry name" value="COENZYME Q-BINDING PROTEIN COQ10, MITOCHONDRIAL"/>
    <property type="match status" value="1"/>
</dbReference>
<feature type="domain" description="Coenzyme Q-binding protein COQ10 START" evidence="3">
    <location>
        <begin position="10"/>
        <end position="109"/>
    </location>
</feature>
<dbReference type="Gene3D" id="3.30.530.20">
    <property type="match status" value="1"/>
</dbReference>
<dbReference type="SUPFAM" id="SSF55961">
    <property type="entry name" value="Bet v1-like"/>
    <property type="match status" value="1"/>
</dbReference>